<dbReference type="AlphaFoldDB" id="A0A670ZY16"/>
<dbReference type="GO" id="GO:0031083">
    <property type="term" value="C:BLOC-1 complex"/>
    <property type="evidence" value="ECO:0007669"/>
    <property type="project" value="TreeGrafter"/>
</dbReference>
<comment type="similarity">
    <text evidence="1">Belongs to the BLOC1S3 family.</text>
</comment>
<name>A0A670ZY16_PSETE</name>
<feature type="signal peptide" evidence="4">
    <location>
        <begin position="1"/>
        <end position="21"/>
    </location>
</feature>
<dbReference type="Gene3D" id="1.10.1440.10">
    <property type="entry name" value="Apolipoprotein C-II"/>
    <property type="match status" value="1"/>
</dbReference>
<reference evidence="5" key="1">
    <citation type="submission" date="2025-08" db="UniProtKB">
        <authorList>
            <consortium name="Ensembl"/>
        </authorList>
    </citation>
    <scope>IDENTIFICATION</scope>
</reference>
<feature type="chain" id="PRO_5025443389" description="Biogenesis of lysosome-related organelles complex 1 subunit 3" evidence="4">
    <location>
        <begin position="22"/>
        <end position="265"/>
    </location>
</feature>
<organism evidence="5 6">
    <name type="scientific">Pseudonaja textilis</name>
    <name type="common">Eastern brown snake</name>
    <dbReference type="NCBI Taxonomy" id="8673"/>
    <lineage>
        <taxon>Eukaryota</taxon>
        <taxon>Metazoa</taxon>
        <taxon>Chordata</taxon>
        <taxon>Craniata</taxon>
        <taxon>Vertebrata</taxon>
        <taxon>Euteleostomi</taxon>
        <taxon>Lepidosauria</taxon>
        <taxon>Squamata</taxon>
        <taxon>Bifurcata</taxon>
        <taxon>Unidentata</taxon>
        <taxon>Episquamata</taxon>
        <taxon>Toxicofera</taxon>
        <taxon>Serpentes</taxon>
        <taxon>Colubroidea</taxon>
        <taxon>Elapidae</taxon>
        <taxon>Hydrophiinae</taxon>
        <taxon>Pseudonaja</taxon>
    </lineage>
</organism>
<keyword evidence="6" id="KW-1185">Reference proteome</keyword>
<sequence>MSLKLLVVSTLLLLLCSEVLSYTVQKREAEEKTVLTQIQDAAKGYLDYVTDVTNSWVDKVKSLEVSQRVWDPEMISPSYKTVIQGEASETDSEEEINCSASSQAAFEKPAGLQVAGEASETDEEDEARIPSGPKAEAKWITPDLPPLVVYRDEESESPTAVEEKPALHIKHRGRYSTLLQQKLVESNARLYYDIHNTIKQVYQTAIKEIGAITGQLSNSQNGIINASHNIRLVLDDLRTVADKIDIINSCSLLPDIPIEVPSAHT</sequence>
<dbReference type="OMA" id="GATRDIK"/>
<dbReference type="Pfam" id="PF15753">
    <property type="entry name" value="BLOC1S3"/>
    <property type="match status" value="1"/>
</dbReference>
<protein>
    <recommendedName>
        <fullName evidence="2">Biogenesis of lysosome-related organelles complex 1 subunit 3</fullName>
    </recommendedName>
</protein>
<dbReference type="PANTHER" id="PTHR31974">
    <property type="entry name" value="BIOGENESIS OF LYSOSOME-RELATED ORGANELLES COMPLEX 1 SUBUNIT 3"/>
    <property type="match status" value="1"/>
</dbReference>
<accession>A0A670ZY16</accession>
<proteinExistence type="inferred from homology"/>
<dbReference type="GeneTree" id="ENSGT00390000008756"/>
<keyword evidence="4" id="KW-0732">Signal</keyword>
<evidence type="ECO:0000313" key="5">
    <source>
        <dbReference type="Ensembl" id="ENSPTXP00000027675.1"/>
    </source>
</evidence>
<reference evidence="5" key="2">
    <citation type="submission" date="2025-09" db="UniProtKB">
        <authorList>
            <consortium name="Ensembl"/>
        </authorList>
    </citation>
    <scope>IDENTIFICATION</scope>
</reference>
<dbReference type="InterPro" id="IPR017245">
    <property type="entry name" value="BLOC-1_complex_su-3"/>
</dbReference>
<feature type="region of interest" description="Disordered" evidence="3">
    <location>
        <begin position="114"/>
        <end position="133"/>
    </location>
</feature>
<evidence type="ECO:0000256" key="2">
    <source>
        <dbReference type="ARBA" id="ARBA00019581"/>
    </source>
</evidence>
<evidence type="ECO:0000256" key="1">
    <source>
        <dbReference type="ARBA" id="ARBA00008942"/>
    </source>
</evidence>
<dbReference type="InterPro" id="IPR023121">
    <property type="entry name" value="ApoC-II_dom_sf"/>
</dbReference>
<dbReference type="Proteomes" id="UP000472273">
    <property type="component" value="Unplaced"/>
</dbReference>
<dbReference type="Ensembl" id="ENSPTXT00000028519.1">
    <property type="protein sequence ID" value="ENSPTXP00000027675.1"/>
    <property type="gene ID" value="ENSPTXG00000019062.1"/>
</dbReference>
<evidence type="ECO:0000256" key="3">
    <source>
        <dbReference type="SAM" id="MobiDB-lite"/>
    </source>
</evidence>
<evidence type="ECO:0000313" key="6">
    <source>
        <dbReference type="Proteomes" id="UP000472273"/>
    </source>
</evidence>
<dbReference type="PANTHER" id="PTHR31974:SF2">
    <property type="entry name" value="BIOGENESIS OF LYSOSOME-RELATED ORGANELLES COMPLEX 1 SUBUNIT 3"/>
    <property type="match status" value="1"/>
</dbReference>
<evidence type="ECO:0000256" key="4">
    <source>
        <dbReference type="SAM" id="SignalP"/>
    </source>
</evidence>